<evidence type="ECO:0000313" key="2">
    <source>
        <dbReference type="EnsemblMetazoa" id="GPPI037901-PA"/>
    </source>
</evidence>
<sequence length="156" mass="17786">MSTEELHQHRLRAVKVIRSLHQLRQRQLRSKQPLQLTPKTKLSQQIDSPTVEIGDETLAKPWAPRYRSKPLMSKNRRHLEAGENSYETKQDIPADGTNSTNIEEVQGDSEKFPDNSEKEGSAWKLCVTASMRHQVLKEIYNESTVPLNTKGGKQGL</sequence>
<feature type="compositionally biased region" description="Polar residues" evidence="1">
    <location>
        <begin position="37"/>
        <end position="48"/>
    </location>
</feature>
<reference evidence="2" key="2">
    <citation type="submission" date="2020-05" db="UniProtKB">
        <authorList>
            <consortium name="EnsemblMetazoa"/>
        </authorList>
    </citation>
    <scope>IDENTIFICATION</scope>
    <source>
        <strain evidence="2">IAEA</strain>
    </source>
</reference>
<feature type="region of interest" description="Disordered" evidence="1">
    <location>
        <begin position="62"/>
        <end position="118"/>
    </location>
</feature>
<evidence type="ECO:0000313" key="3">
    <source>
        <dbReference type="Proteomes" id="UP000092460"/>
    </source>
</evidence>
<dbReference type="Proteomes" id="UP000092460">
    <property type="component" value="Unassembled WGS sequence"/>
</dbReference>
<dbReference type="EMBL" id="JXJN01018882">
    <property type="status" value="NOT_ANNOTATED_CDS"/>
    <property type="molecule type" value="Genomic_DNA"/>
</dbReference>
<feature type="region of interest" description="Disordered" evidence="1">
    <location>
        <begin position="27"/>
        <end position="49"/>
    </location>
</feature>
<organism evidence="2 3">
    <name type="scientific">Glossina palpalis gambiensis</name>
    <dbReference type="NCBI Taxonomy" id="67801"/>
    <lineage>
        <taxon>Eukaryota</taxon>
        <taxon>Metazoa</taxon>
        <taxon>Ecdysozoa</taxon>
        <taxon>Arthropoda</taxon>
        <taxon>Hexapoda</taxon>
        <taxon>Insecta</taxon>
        <taxon>Pterygota</taxon>
        <taxon>Neoptera</taxon>
        <taxon>Endopterygota</taxon>
        <taxon>Diptera</taxon>
        <taxon>Brachycera</taxon>
        <taxon>Muscomorpha</taxon>
        <taxon>Hippoboscoidea</taxon>
        <taxon>Glossinidae</taxon>
        <taxon>Glossina</taxon>
    </lineage>
</organism>
<reference evidence="3" key="1">
    <citation type="submission" date="2015-01" db="EMBL/GenBank/DDBJ databases">
        <authorList>
            <person name="Aksoy S."/>
            <person name="Warren W."/>
            <person name="Wilson R.K."/>
        </authorList>
    </citation>
    <scope>NUCLEOTIDE SEQUENCE [LARGE SCALE GENOMIC DNA]</scope>
    <source>
        <strain evidence="3">IAEA</strain>
    </source>
</reference>
<accession>A0A1B0BR26</accession>
<evidence type="ECO:0000256" key="1">
    <source>
        <dbReference type="SAM" id="MobiDB-lite"/>
    </source>
</evidence>
<proteinExistence type="predicted"/>
<feature type="compositionally biased region" description="Basic and acidic residues" evidence="1">
    <location>
        <begin position="108"/>
        <end position="118"/>
    </location>
</feature>
<name>A0A1B0BR26_9MUSC</name>
<dbReference type="AlphaFoldDB" id="A0A1B0BR26"/>
<feature type="compositionally biased region" description="Basic and acidic residues" evidence="1">
    <location>
        <begin position="78"/>
        <end position="92"/>
    </location>
</feature>
<protein>
    <submittedName>
        <fullName evidence="2">Uncharacterized protein</fullName>
    </submittedName>
</protein>
<dbReference type="EnsemblMetazoa" id="GPPI037901-RA">
    <property type="protein sequence ID" value="GPPI037901-PA"/>
    <property type="gene ID" value="GPPI037901"/>
</dbReference>
<dbReference type="VEuPathDB" id="VectorBase:GPPI037901"/>
<keyword evidence="3" id="KW-1185">Reference proteome</keyword>